<name>A0ABU0TFU0_9FLAO</name>
<dbReference type="SUPFAM" id="SSF52172">
    <property type="entry name" value="CheY-like"/>
    <property type="match status" value="1"/>
</dbReference>
<keyword evidence="1 2" id="KW-0597">Phosphoprotein</keyword>
<protein>
    <submittedName>
        <fullName evidence="4">CheY-like chemotaxis protein</fullName>
    </submittedName>
</protein>
<evidence type="ECO:0000313" key="5">
    <source>
        <dbReference type="Proteomes" id="UP001225072"/>
    </source>
</evidence>
<dbReference type="InterPro" id="IPR011006">
    <property type="entry name" value="CheY-like_superfamily"/>
</dbReference>
<dbReference type="Pfam" id="PF00072">
    <property type="entry name" value="Response_reg"/>
    <property type="match status" value="1"/>
</dbReference>
<dbReference type="InterPro" id="IPR001789">
    <property type="entry name" value="Sig_transdc_resp-reg_receiver"/>
</dbReference>
<dbReference type="PANTHER" id="PTHR44591:SF3">
    <property type="entry name" value="RESPONSE REGULATORY DOMAIN-CONTAINING PROTEIN"/>
    <property type="match status" value="1"/>
</dbReference>
<feature type="domain" description="Response regulatory" evidence="3">
    <location>
        <begin position="5"/>
        <end position="119"/>
    </location>
</feature>
<dbReference type="Proteomes" id="UP001225072">
    <property type="component" value="Unassembled WGS sequence"/>
</dbReference>
<gene>
    <name evidence="4" type="ORF">QE404_001070</name>
</gene>
<reference evidence="4 5" key="1">
    <citation type="submission" date="2023-07" db="EMBL/GenBank/DDBJ databases">
        <title>Functional and genomic diversity of the sorghum phyllosphere microbiome.</title>
        <authorList>
            <person name="Shade A."/>
        </authorList>
    </citation>
    <scope>NUCLEOTIDE SEQUENCE [LARGE SCALE GENOMIC DNA]</scope>
    <source>
        <strain evidence="4 5">SORGH_AS_1064</strain>
    </source>
</reference>
<dbReference type="RefSeq" id="WP_307447418.1">
    <property type="nucleotide sequence ID" value="NZ_JAUTAL010000001.1"/>
</dbReference>
<accession>A0ABU0TFU0</accession>
<feature type="modified residue" description="4-aspartylphosphate" evidence="2">
    <location>
        <position position="54"/>
    </location>
</feature>
<dbReference type="InterPro" id="IPR050595">
    <property type="entry name" value="Bact_response_regulator"/>
</dbReference>
<evidence type="ECO:0000313" key="4">
    <source>
        <dbReference type="EMBL" id="MDQ1095923.1"/>
    </source>
</evidence>
<comment type="caution">
    <text evidence="4">The sequence shown here is derived from an EMBL/GenBank/DDBJ whole genome shotgun (WGS) entry which is preliminary data.</text>
</comment>
<dbReference type="EMBL" id="JAUTAL010000001">
    <property type="protein sequence ID" value="MDQ1095923.1"/>
    <property type="molecule type" value="Genomic_DNA"/>
</dbReference>
<proteinExistence type="predicted"/>
<evidence type="ECO:0000259" key="3">
    <source>
        <dbReference type="PROSITE" id="PS50110"/>
    </source>
</evidence>
<evidence type="ECO:0000256" key="2">
    <source>
        <dbReference type="PROSITE-ProRule" id="PRU00169"/>
    </source>
</evidence>
<dbReference type="SMART" id="SM00448">
    <property type="entry name" value="REC"/>
    <property type="match status" value="1"/>
</dbReference>
<organism evidence="4 5">
    <name type="scientific">Chryseobacterium camelliae</name>
    <dbReference type="NCBI Taxonomy" id="1265445"/>
    <lineage>
        <taxon>Bacteria</taxon>
        <taxon>Pseudomonadati</taxon>
        <taxon>Bacteroidota</taxon>
        <taxon>Flavobacteriia</taxon>
        <taxon>Flavobacteriales</taxon>
        <taxon>Weeksellaceae</taxon>
        <taxon>Chryseobacterium group</taxon>
        <taxon>Chryseobacterium</taxon>
    </lineage>
</organism>
<sequence length="128" mass="14099">MEAKKIMVCDDDQGVLDVIEMMLDSSGYTAFTEINSTNLISEIKKNQPDLILLDLWMPVLSGDQVVRAIRADQNISHLPVIILSASRDGDDIAMDAGADAFLSKPFDMDELIDTIEDLLKNKQGSISL</sequence>
<dbReference type="PANTHER" id="PTHR44591">
    <property type="entry name" value="STRESS RESPONSE REGULATOR PROTEIN 1"/>
    <property type="match status" value="1"/>
</dbReference>
<keyword evidence="5" id="KW-1185">Reference proteome</keyword>
<dbReference type="PROSITE" id="PS50110">
    <property type="entry name" value="RESPONSE_REGULATORY"/>
    <property type="match status" value="1"/>
</dbReference>
<dbReference type="Gene3D" id="3.40.50.2300">
    <property type="match status" value="1"/>
</dbReference>
<evidence type="ECO:0000256" key="1">
    <source>
        <dbReference type="ARBA" id="ARBA00022553"/>
    </source>
</evidence>